<dbReference type="PATRIC" id="fig|1434123.4.peg.336"/>
<dbReference type="KEGG" id="mvc:MSVAZ_0325"/>
<feature type="domain" description="PKD" evidence="1">
    <location>
        <begin position="318"/>
        <end position="401"/>
    </location>
</feature>
<feature type="domain" description="PKD" evidence="1">
    <location>
        <begin position="236"/>
        <end position="319"/>
    </location>
</feature>
<dbReference type="Gene3D" id="2.120.10.30">
    <property type="entry name" value="TolB, C-terminal domain"/>
    <property type="match status" value="2"/>
</dbReference>
<dbReference type="NCBIfam" id="TIGR04275">
    <property type="entry name" value="beta_prop_Msarc"/>
    <property type="match status" value="5"/>
</dbReference>
<accession>A0A0E3Q237</accession>
<dbReference type="FunFam" id="2.60.40.10:FF:000270">
    <property type="entry name" value="Cell surface protein"/>
    <property type="match status" value="2"/>
</dbReference>
<name>A0A0E3Q237_9EURY</name>
<reference evidence="2 3" key="1">
    <citation type="submission" date="2014-07" db="EMBL/GenBank/DDBJ databases">
        <title>Methanogenic archaea and the global carbon cycle.</title>
        <authorList>
            <person name="Henriksen J.R."/>
            <person name="Luke J."/>
            <person name="Reinhart S."/>
            <person name="Benedict M.N."/>
            <person name="Youngblut N.D."/>
            <person name="Metcalf M.E."/>
            <person name="Whitaker R.J."/>
            <person name="Metcalf W.W."/>
        </authorList>
    </citation>
    <scope>NUCLEOTIDE SEQUENCE [LARGE SCALE GENOMIC DNA]</scope>
    <source>
        <strain evidence="2 3">Z-761</strain>
    </source>
</reference>
<gene>
    <name evidence="2" type="ORF">MSVAZ_0325</name>
</gene>
<dbReference type="InterPro" id="IPR013783">
    <property type="entry name" value="Ig-like_fold"/>
</dbReference>
<evidence type="ECO:0000259" key="1">
    <source>
        <dbReference type="PROSITE" id="PS50093"/>
    </source>
</evidence>
<keyword evidence="3" id="KW-1185">Reference proteome</keyword>
<dbReference type="SUPFAM" id="SSF49299">
    <property type="entry name" value="PKD domain"/>
    <property type="match status" value="2"/>
</dbReference>
<dbReference type="PANTHER" id="PTHR36842">
    <property type="entry name" value="PROTEIN TOLB HOMOLOG"/>
    <property type="match status" value="1"/>
</dbReference>
<dbReference type="SUPFAM" id="SSF69304">
    <property type="entry name" value="Tricorn protease N-terminal domain"/>
    <property type="match status" value="1"/>
</dbReference>
<proteinExistence type="predicted"/>
<evidence type="ECO:0000313" key="3">
    <source>
        <dbReference type="Proteomes" id="UP000033096"/>
    </source>
</evidence>
<dbReference type="HOGENOM" id="CLU_009318_6_1_2"/>
<dbReference type="AlphaFoldDB" id="A0A0E3Q237"/>
<protein>
    <submittedName>
        <fullName evidence="2">Cell surface protein</fullName>
    </submittedName>
</protein>
<dbReference type="InterPro" id="IPR011042">
    <property type="entry name" value="6-blade_b-propeller_TolB-like"/>
</dbReference>
<dbReference type="SMART" id="SM00089">
    <property type="entry name" value="PKD"/>
    <property type="match status" value="2"/>
</dbReference>
<evidence type="ECO:0000313" key="2">
    <source>
        <dbReference type="EMBL" id="AKB42594.1"/>
    </source>
</evidence>
<dbReference type="PROSITE" id="PS50093">
    <property type="entry name" value="PKD"/>
    <property type="match status" value="2"/>
</dbReference>
<organism evidence="2 3">
    <name type="scientific">Methanosarcina vacuolata Z-761</name>
    <dbReference type="NCBI Taxonomy" id="1434123"/>
    <lineage>
        <taxon>Archaea</taxon>
        <taxon>Methanobacteriati</taxon>
        <taxon>Methanobacteriota</taxon>
        <taxon>Stenosarchaea group</taxon>
        <taxon>Methanomicrobia</taxon>
        <taxon>Methanosarcinales</taxon>
        <taxon>Methanosarcinaceae</taxon>
        <taxon>Methanosarcina</taxon>
    </lineage>
</organism>
<dbReference type="InterPro" id="IPR035986">
    <property type="entry name" value="PKD_dom_sf"/>
</dbReference>
<dbReference type="InterPro" id="IPR022409">
    <property type="entry name" value="PKD/Chitinase_dom"/>
</dbReference>
<sequence>MWADGRNGDYDIYMYNLSTSTETPIVITGSTQFSPAIYENRIVWEDDRNGNQDIYMYDLSTSKETQITTDESDQLRPAIYGHKIVWQDRRNGNWDIYMYDIPTCTETQITSDEGHHAYPAIYEDRVVWEDTRNGNYDIYMYNISTSKETQITTNESWQVSPAIYGDRIVWQDGRNNEGINDDIYMYDLSTSTETQITTNKSGQCRPAIYGDRIVWIDYRNGDIPDIYMATLGSSLPVAAFSASPTSGKAPLNVCFTDKSTGSPTKWKWDFGDGTTSTKQNPTHKYSKVGSYTVKLTATNDKGSNTVTKKDYIKIVTKPVAAFSANPTSGKASLTVAFTDKSTGIPTKWKWSFGDGKTSTQQNPKHQYLQEGKYKITLTVSNAAGSSTVTKTNYIKVTTNTRPGIYSESK</sequence>
<dbReference type="EMBL" id="CP009520">
    <property type="protein sequence ID" value="AKB42594.1"/>
    <property type="molecule type" value="Genomic_DNA"/>
</dbReference>
<dbReference type="PANTHER" id="PTHR36842:SF1">
    <property type="entry name" value="PROTEIN TOLB"/>
    <property type="match status" value="1"/>
</dbReference>
<dbReference type="InterPro" id="IPR000601">
    <property type="entry name" value="PKD_dom"/>
</dbReference>
<dbReference type="Pfam" id="PF18911">
    <property type="entry name" value="PKD_4"/>
    <property type="match status" value="2"/>
</dbReference>
<dbReference type="Proteomes" id="UP000033096">
    <property type="component" value="Chromosome"/>
</dbReference>
<dbReference type="InterPro" id="IPR027618">
    <property type="entry name" value="Beta_prop_Msarc"/>
</dbReference>
<dbReference type="CDD" id="cd00146">
    <property type="entry name" value="PKD"/>
    <property type="match status" value="2"/>
</dbReference>
<dbReference type="Gene3D" id="2.60.40.10">
    <property type="entry name" value="Immunoglobulins"/>
    <property type="match status" value="2"/>
</dbReference>